<proteinExistence type="predicted"/>
<dbReference type="KEGG" id="kmr:108234068"/>
<sequence>MKAVRNLLIYIFSTYLLVMFGLIGAQDYWCSTLVKGVIYGSYSVTEMFPKNYTNCTWTLENPDPTKYSIYLKLYKRDLSCSEYSLLAYQFDHYSHEKINELLKVNESIVYLCDSKNNYVFLLYDKNFVQLRRVFPYDYNGLTPQKLDEEEKSIVDFLVFNKASPSQFGCQVLCTWLENCLKLEKGTVETCGIVYSKCTCPQHLGDGESDSMLMLNNVVLPLNPQTEGCLSPQLQAGQICNLSAEVKRPPKEEYGMIGEHTVKSQRPRSVHDTKALQEQAESAKFMAQTGESGAEEWSQWSSCSVTCGQGSQVRTRTCVSSHGIHCIGPLRESRVCNNTAPCPVHGVWEEWSPWSLCSFTCGRGHRTRTRMCAPPQHGGRACEGPETQSKLCNIALCPVDGQWQEWSSWSDCSVTCANGTQQRTRQCSAAAHGGSECRGHWAESRECHNPDCTANGQWNPWGPWSGCSKSCDGGWQRRARVCQGAAVTGQQCDGSGEEVRKCSDQRCPAPYEICPEDYAMSMVWRRTPSGELAFNRCPPNATGTTSRRCSLDHRGMAFWEQPSYARCITNEFRYLQQSVQGHLAKGQRMLAGDGMSHVTKNLLGLTQMRNFYAGDLLSSVEILRNVTETFKRANYEPSSDDVQNFFQIISNLLEEENKEKWEDAQKIYPAAVELMQVIEEFIHIVGLGMKDFHNAYLMTGNLVASIQRLPAVSGMIDINFPMKGRKGMVDWARNSEDKVVIPKGLFVSQSADMEGSPVFILGTVFYKTLGLMLPSPKNHTAVNSKVIAVTVRPEPKATESQLEIELAHLENGTMNPYCALWDSSIMNDSWGTWSTKGCKTVLTDASHTKCLCDRVSTFAILAQQPRGITMDYSGVPSVTLIVGCGLSCLALITLAVIYAVLWRYIRSERSIILLNFCFSIVCSNILILVGQTQTHNVGVCIMTTAFLHFFFLASFCWVLTEAWQSYMAVTGKVRTRLIRKRFLCLGWGLPALVVAVSMGFTKTKGYGTPLYCWLSLEGGLLYAFVGPAAAVVLVNMVIGILVFNKLVSRDGILDKKLKHRAGYDSTSLQMSEPHTGLTLKCAKCGVVSTTALSATTASNAMASLWSSCVVLPLLALTWMSAVLAMTDKRSILFQILFAVFDSLQGFVIVMVHCILRREVQDAFRCRLRNCQDPISGDATGTFPNGHAQIMTDFEKDVDIACRSALHKDMGSCRAATITGTLSRISLNDEEDEKAPEGLNYSTLPGNIISKVIIQQPSALHMPMGMGELKDQCMSDSGAEMRRTVYLCTDDAMRQSDHDMGAHDMEGHPGQGQMMETDYIVMPRASAGAVSGSGTLPTLIKEETKMTTAMDTLPHERLKYYKISPDYNIGSAGMDHMNVNLEQQYPSAPEQMQNLPFEPRTAVKNFLAEMEETGGLSRSDTGSTISMSSLERRKSRYSDLDFEKVMHTRKRHMELFQELNQKFQTLDRFRDIPNMGTMDKAMPKQNPWESYNPACEYQNYATMNVLESDTKDSLEMTPAEWEKCVNLPLDVQEGDFQTEV</sequence>
<evidence type="ECO:0000256" key="13">
    <source>
        <dbReference type="ARBA" id="ARBA00023224"/>
    </source>
</evidence>
<organism evidence="18 19">
    <name type="scientific">Kryptolebias marmoratus</name>
    <name type="common">Mangrove killifish</name>
    <name type="synonym">Rivulus marmoratus</name>
    <dbReference type="NCBI Taxonomy" id="37003"/>
    <lineage>
        <taxon>Eukaryota</taxon>
        <taxon>Metazoa</taxon>
        <taxon>Chordata</taxon>
        <taxon>Craniata</taxon>
        <taxon>Vertebrata</taxon>
        <taxon>Euteleostomi</taxon>
        <taxon>Actinopterygii</taxon>
        <taxon>Neopterygii</taxon>
        <taxon>Teleostei</taxon>
        <taxon>Neoteleostei</taxon>
        <taxon>Acanthomorphata</taxon>
        <taxon>Ovalentaria</taxon>
        <taxon>Atherinomorphae</taxon>
        <taxon>Cyprinodontiformes</taxon>
        <taxon>Rivulidae</taxon>
        <taxon>Kryptolebias</taxon>
    </lineage>
</organism>
<reference evidence="18" key="2">
    <citation type="submission" date="2025-09" db="UniProtKB">
        <authorList>
            <consortium name="Ensembl"/>
        </authorList>
    </citation>
    <scope>IDENTIFICATION</scope>
</reference>
<feature type="transmembrane region" description="Helical" evidence="14">
    <location>
        <begin position="911"/>
        <end position="929"/>
    </location>
</feature>
<dbReference type="InterPro" id="IPR017981">
    <property type="entry name" value="GPCR_2-like_7TM"/>
</dbReference>
<dbReference type="PANTHER" id="PTHR12011:SF40">
    <property type="entry name" value="ADHESION G PROTEIN-COUPLED RECEPTOR B3"/>
    <property type="match status" value="1"/>
</dbReference>
<dbReference type="FunFam" id="2.20.100.10:FF:000004">
    <property type="entry name" value="Adhesion G protein-coupled receptor B2"/>
    <property type="match status" value="1"/>
</dbReference>
<dbReference type="GO" id="GO:0007189">
    <property type="term" value="P:adenylate cyclase-activating G protein-coupled receptor signaling pathway"/>
    <property type="evidence" value="ECO:0007669"/>
    <property type="project" value="TreeGrafter"/>
</dbReference>
<evidence type="ECO:0000259" key="17">
    <source>
        <dbReference type="PROSITE" id="PS50261"/>
    </source>
</evidence>
<dbReference type="GO" id="GO:0016322">
    <property type="term" value="P:neuron remodeling"/>
    <property type="evidence" value="ECO:0007669"/>
    <property type="project" value="TreeGrafter"/>
</dbReference>
<dbReference type="InterPro" id="IPR017983">
    <property type="entry name" value="GPCR_2_secretin-like_CS"/>
</dbReference>
<dbReference type="Gene3D" id="1.25.40.610">
    <property type="match status" value="1"/>
</dbReference>
<keyword evidence="2" id="KW-1003">Cell membrane</keyword>
<dbReference type="SMART" id="SM00209">
    <property type="entry name" value="TSP1"/>
    <property type="match status" value="4"/>
</dbReference>
<evidence type="ECO:0000256" key="11">
    <source>
        <dbReference type="ARBA" id="ARBA00023170"/>
    </source>
</evidence>
<dbReference type="Pfam" id="PF02793">
    <property type="entry name" value="HRM"/>
    <property type="match status" value="1"/>
</dbReference>
<dbReference type="Ensembl" id="ENSKMAT00000024522.1">
    <property type="protein sequence ID" value="ENSKMAP00000024216.1"/>
    <property type="gene ID" value="ENSKMAG00000017868.1"/>
</dbReference>
<dbReference type="InterPro" id="IPR057244">
    <property type="entry name" value="GAIN_B"/>
</dbReference>
<dbReference type="InterPro" id="IPR036445">
    <property type="entry name" value="GPCR_2_extracell_dom_sf"/>
</dbReference>
<feature type="transmembrane region" description="Helical" evidence="14">
    <location>
        <begin position="980"/>
        <end position="999"/>
    </location>
</feature>
<feature type="domain" description="GAIN-B" evidence="15">
    <location>
        <begin position="692"/>
        <end position="867"/>
    </location>
</feature>
<dbReference type="InterPro" id="IPR043838">
    <property type="entry name" value="AGRB_N"/>
</dbReference>
<dbReference type="SMART" id="SM00008">
    <property type="entry name" value="HormR"/>
    <property type="match status" value="1"/>
</dbReference>
<dbReference type="Pfam" id="PF16489">
    <property type="entry name" value="GAIN"/>
    <property type="match status" value="1"/>
</dbReference>
<feature type="transmembrane region" description="Helical" evidence="14">
    <location>
        <begin position="1130"/>
        <end position="1154"/>
    </location>
</feature>
<accession>A0A3Q3B5A4</accession>
<name>A0A3Q3B5A4_KRYMA</name>
<dbReference type="FunFam" id="2.20.100.10:FF:000012">
    <property type="entry name" value="Adhesion G protein-coupled receptor B2"/>
    <property type="match status" value="1"/>
</dbReference>
<dbReference type="InterPro" id="IPR001879">
    <property type="entry name" value="GPCR_2_extracellular_dom"/>
</dbReference>
<evidence type="ECO:0000256" key="3">
    <source>
        <dbReference type="ARBA" id="ARBA00022553"/>
    </source>
</evidence>
<dbReference type="PRINTS" id="PR01694">
    <property type="entry name" value="BAIPRECURSOR"/>
</dbReference>
<dbReference type="PROSITE" id="PS50092">
    <property type="entry name" value="TSP1"/>
    <property type="match status" value="4"/>
</dbReference>
<evidence type="ECO:0000256" key="14">
    <source>
        <dbReference type="SAM" id="Phobius"/>
    </source>
</evidence>
<dbReference type="Pfam" id="PF00090">
    <property type="entry name" value="TSP_1"/>
    <property type="match status" value="4"/>
</dbReference>
<dbReference type="PROSITE" id="PS50221">
    <property type="entry name" value="GAIN_B"/>
    <property type="match status" value="1"/>
</dbReference>
<keyword evidence="6" id="KW-0677">Repeat</keyword>
<keyword evidence="5" id="KW-0732">Signal</keyword>
<dbReference type="RefSeq" id="XP_017268427.1">
    <property type="nucleotide sequence ID" value="XM_017412938.3"/>
</dbReference>
<dbReference type="InterPro" id="IPR000884">
    <property type="entry name" value="TSP1_rpt"/>
</dbReference>
<evidence type="ECO:0000313" key="19">
    <source>
        <dbReference type="Proteomes" id="UP000264800"/>
    </source>
</evidence>
<protein>
    <submittedName>
        <fullName evidence="18">Adhesion G protein-coupled receptor B3</fullName>
    </submittedName>
</protein>
<evidence type="ECO:0000256" key="8">
    <source>
        <dbReference type="ARBA" id="ARBA00023040"/>
    </source>
</evidence>
<keyword evidence="9 14" id="KW-0472">Membrane</keyword>
<dbReference type="Pfam" id="PF00002">
    <property type="entry name" value="7tm_2"/>
    <property type="match status" value="1"/>
</dbReference>
<dbReference type="GO" id="GO:0004930">
    <property type="term" value="F:G protein-coupled receptor activity"/>
    <property type="evidence" value="ECO:0007669"/>
    <property type="project" value="UniProtKB-KW"/>
</dbReference>
<evidence type="ECO:0000256" key="5">
    <source>
        <dbReference type="ARBA" id="ARBA00022729"/>
    </source>
</evidence>
<dbReference type="SUPFAM" id="SSF82895">
    <property type="entry name" value="TSP-1 type 1 repeat"/>
    <property type="match status" value="4"/>
</dbReference>
<dbReference type="Gene3D" id="1.20.1070.10">
    <property type="entry name" value="Rhodopsin 7-helix transmembrane proteins"/>
    <property type="match status" value="1"/>
</dbReference>
<dbReference type="GO" id="GO:0016525">
    <property type="term" value="P:negative regulation of angiogenesis"/>
    <property type="evidence" value="ECO:0007669"/>
    <property type="project" value="InterPro"/>
</dbReference>
<evidence type="ECO:0000259" key="15">
    <source>
        <dbReference type="PROSITE" id="PS50221"/>
    </source>
</evidence>
<feature type="transmembrane region" description="Helical" evidence="14">
    <location>
        <begin position="1019"/>
        <end position="1042"/>
    </location>
</feature>
<dbReference type="PRINTS" id="PR00249">
    <property type="entry name" value="GPCRSECRETIN"/>
</dbReference>
<feature type="domain" description="G-protein coupled receptors family 2 profile 2" evidence="17">
    <location>
        <begin position="875"/>
        <end position="1155"/>
    </location>
</feature>
<evidence type="ECO:0000313" key="18">
    <source>
        <dbReference type="Ensembl" id="ENSKMAP00000024216.1"/>
    </source>
</evidence>
<dbReference type="InterPro" id="IPR000203">
    <property type="entry name" value="GPS"/>
</dbReference>
<keyword evidence="11" id="KW-0675">Receptor</keyword>
<keyword evidence="19" id="KW-1185">Reference proteome</keyword>
<dbReference type="InterPro" id="IPR032471">
    <property type="entry name" value="AGRL2-4_GAIN_subdom_A"/>
</dbReference>
<dbReference type="InterPro" id="IPR036383">
    <property type="entry name" value="TSP1_rpt_sf"/>
</dbReference>
<keyword evidence="8" id="KW-0297">G-protein coupled receptor</keyword>
<evidence type="ECO:0000256" key="10">
    <source>
        <dbReference type="ARBA" id="ARBA00023157"/>
    </source>
</evidence>
<dbReference type="PROSITE" id="PS00650">
    <property type="entry name" value="G_PROTEIN_RECEP_F2_2"/>
    <property type="match status" value="1"/>
</dbReference>
<dbReference type="GeneID" id="108234068"/>
<dbReference type="InterPro" id="IPR008077">
    <property type="entry name" value="GPCR_2_brain_angio_inhib"/>
</dbReference>
<keyword evidence="13" id="KW-0807">Transducer</keyword>
<evidence type="ECO:0000256" key="7">
    <source>
        <dbReference type="ARBA" id="ARBA00022989"/>
    </source>
</evidence>
<dbReference type="Pfam" id="PF19188">
    <property type="entry name" value="AGRB_N"/>
    <property type="match status" value="1"/>
</dbReference>
<dbReference type="SMART" id="SM00303">
    <property type="entry name" value="GPS"/>
    <property type="match status" value="1"/>
</dbReference>
<evidence type="ECO:0000256" key="1">
    <source>
        <dbReference type="ARBA" id="ARBA00004651"/>
    </source>
</evidence>
<evidence type="ECO:0000256" key="2">
    <source>
        <dbReference type="ARBA" id="ARBA00022475"/>
    </source>
</evidence>
<dbReference type="Gene3D" id="2.60.220.50">
    <property type="match status" value="1"/>
</dbReference>
<feature type="transmembrane region" description="Helical" evidence="14">
    <location>
        <begin position="7"/>
        <end position="25"/>
    </location>
</feature>
<dbReference type="GO" id="GO:0043083">
    <property type="term" value="C:synaptic cleft"/>
    <property type="evidence" value="ECO:0007669"/>
    <property type="project" value="TreeGrafter"/>
</dbReference>
<evidence type="ECO:0000259" key="16">
    <source>
        <dbReference type="PROSITE" id="PS50227"/>
    </source>
</evidence>
<keyword evidence="10" id="KW-1015">Disulfide bond</keyword>
<dbReference type="InterPro" id="IPR000832">
    <property type="entry name" value="GPCR_2_secretin-like"/>
</dbReference>
<dbReference type="Proteomes" id="UP000264800">
    <property type="component" value="Unplaced"/>
</dbReference>
<evidence type="ECO:0000256" key="6">
    <source>
        <dbReference type="ARBA" id="ARBA00022737"/>
    </source>
</evidence>
<keyword evidence="7 14" id="KW-1133">Transmembrane helix</keyword>
<dbReference type="InterPro" id="IPR046338">
    <property type="entry name" value="GAIN_dom_sf"/>
</dbReference>
<dbReference type="OrthoDB" id="5989160at2759"/>
<evidence type="ECO:0000256" key="12">
    <source>
        <dbReference type="ARBA" id="ARBA00023180"/>
    </source>
</evidence>
<dbReference type="Pfam" id="PF01825">
    <property type="entry name" value="GPS"/>
    <property type="match status" value="1"/>
</dbReference>
<dbReference type="FunFam" id="4.10.1240.10:FF:000002">
    <property type="entry name" value="Adhesion G protein-coupled receptor B2"/>
    <property type="match status" value="1"/>
</dbReference>
<dbReference type="FunFam" id="2.60.220.50:FF:000004">
    <property type="entry name" value="Adhesion G protein-coupled receptor B3"/>
    <property type="match status" value="1"/>
</dbReference>
<feature type="transmembrane region" description="Helical" evidence="14">
    <location>
        <begin position="935"/>
        <end position="959"/>
    </location>
</feature>
<dbReference type="PROSITE" id="PS50261">
    <property type="entry name" value="G_PROTEIN_RECEP_F2_4"/>
    <property type="match status" value="1"/>
</dbReference>
<keyword evidence="3" id="KW-0597">Phosphoprotein</keyword>
<keyword evidence="4 14" id="KW-0812">Transmembrane</keyword>
<dbReference type="PANTHER" id="PTHR12011">
    <property type="entry name" value="ADHESION G-PROTEIN COUPLED RECEPTOR"/>
    <property type="match status" value="1"/>
</dbReference>
<dbReference type="GeneTree" id="ENSGT00940000155081"/>
<feature type="transmembrane region" description="Helical" evidence="14">
    <location>
        <begin position="877"/>
        <end position="899"/>
    </location>
</feature>
<dbReference type="GO" id="GO:0005886">
    <property type="term" value="C:plasma membrane"/>
    <property type="evidence" value="ECO:0007669"/>
    <property type="project" value="UniProtKB-SubCell"/>
</dbReference>
<comment type="subcellular location">
    <subcellularLocation>
        <location evidence="1">Cell membrane</location>
        <topology evidence="1">Multi-pass membrane protein</topology>
    </subcellularLocation>
</comment>
<dbReference type="CTD" id="577"/>
<dbReference type="GO" id="GO:0098794">
    <property type="term" value="C:postsynapse"/>
    <property type="evidence" value="ECO:0007669"/>
    <property type="project" value="TreeGrafter"/>
</dbReference>
<reference evidence="18" key="1">
    <citation type="submission" date="2025-08" db="UniProtKB">
        <authorList>
            <consortium name="Ensembl"/>
        </authorList>
    </citation>
    <scope>IDENTIFICATION</scope>
</reference>
<dbReference type="FunFam" id="2.20.100.10:FF:000003">
    <property type="entry name" value="Adhesion G protein-coupled receptor B2"/>
    <property type="match status" value="2"/>
</dbReference>
<keyword evidence="12" id="KW-0325">Glycoprotein</keyword>
<dbReference type="STRING" id="37003.ENSKMAP00000024216"/>
<dbReference type="Gene3D" id="4.10.1240.10">
    <property type="entry name" value="GPCR, family 2, extracellular hormone receptor domain"/>
    <property type="match status" value="1"/>
</dbReference>
<evidence type="ECO:0000256" key="4">
    <source>
        <dbReference type="ARBA" id="ARBA00022692"/>
    </source>
</evidence>
<feature type="domain" description="G-protein coupled receptors family 2 profile 1" evidence="16">
    <location>
        <begin position="500"/>
        <end position="570"/>
    </location>
</feature>
<dbReference type="GO" id="GO:0007166">
    <property type="term" value="P:cell surface receptor signaling pathway"/>
    <property type="evidence" value="ECO:0007669"/>
    <property type="project" value="InterPro"/>
</dbReference>
<dbReference type="Gene3D" id="2.20.100.10">
    <property type="entry name" value="Thrombospondin type-1 (TSP1) repeat"/>
    <property type="match status" value="4"/>
</dbReference>
<evidence type="ECO:0000256" key="9">
    <source>
        <dbReference type="ARBA" id="ARBA00023136"/>
    </source>
</evidence>
<feature type="transmembrane region" description="Helical" evidence="14">
    <location>
        <begin position="1103"/>
        <end position="1124"/>
    </location>
</feature>
<dbReference type="PROSITE" id="PS50227">
    <property type="entry name" value="G_PROTEIN_RECEP_F2_3"/>
    <property type="match status" value="1"/>
</dbReference>